<gene>
    <name evidence="4" type="ORF">LB941_01955</name>
</gene>
<dbReference type="PROSITE" id="PS50977">
    <property type="entry name" value="HTH_TETR_2"/>
    <property type="match status" value="1"/>
</dbReference>
<dbReference type="InterPro" id="IPR009057">
    <property type="entry name" value="Homeodomain-like_sf"/>
</dbReference>
<evidence type="ECO:0000256" key="2">
    <source>
        <dbReference type="PROSITE-ProRule" id="PRU00335"/>
    </source>
</evidence>
<dbReference type="SUPFAM" id="SSF46689">
    <property type="entry name" value="Homeodomain-like"/>
    <property type="match status" value="1"/>
</dbReference>
<evidence type="ECO:0000259" key="3">
    <source>
        <dbReference type="PROSITE" id="PS50977"/>
    </source>
</evidence>
<comment type="caution">
    <text evidence="4">The sequence shown here is derived from an EMBL/GenBank/DDBJ whole genome shotgun (WGS) entry which is preliminary data.</text>
</comment>
<keyword evidence="5" id="KW-1185">Reference proteome</keyword>
<dbReference type="InterPro" id="IPR001647">
    <property type="entry name" value="HTH_TetR"/>
</dbReference>
<protein>
    <submittedName>
        <fullName evidence="4">TetR/AcrR family transcriptional regulator</fullName>
    </submittedName>
</protein>
<dbReference type="RefSeq" id="WP_253359052.1">
    <property type="nucleotide sequence ID" value="NZ_JAIULA010000002.1"/>
</dbReference>
<name>A0A9X2FKN1_9LACO</name>
<sequence length="175" mass="20447">MSQQQEKRKNSLANSFQELLRHEPLEKITVEQICQQAGVHRSTFYRYFQDKYDLLRYAFDIFLVAHVDEEDIIGSTIAMINREKQLFRNVSINNDSNFLFYQMIDILSKHLLTGAKNGKLESTPWLARELKNSQYPPLVAEMMAGAFLTLLFKWISSNYQMKPEELSNFLANLGE</sequence>
<dbReference type="InterPro" id="IPR050624">
    <property type="entry name" value="HTH-type_Tx_Regulator"/>
</dbReference>
<dbReference type="Pfam" id="PF00440">
    <property type="entry name" value="TetR_N"/>
    <property type="match status" value="1"/>
</dbReference>
<keyword evidence="1 2" id="KW-0238">DNA-binding</keyword>
<proteinExistence type="predicted"/>
<feature type="DNA-binding region" description="H-T-H motif" evidence="2">
    <location>
        <begin position="29"/>
        <end position="48"/>
    </location>
</feature>
<dbReference type="AlphaFoldDB" id="A0A9X2FKN1"/>
<evidence type="ECO:0000313" key="5">
    <source>
        <dbReference type="Proteomes" id="UP001139006"/>
    </source>
</evidence>
<evidence type="ECO:0000256" key="1">
    <source>
        <dbReference type="ARBA" id="ARBA00023125"/>
    </source>
</evidence>
<dbReference type="PANTHER" id="PTHR43479:SF16">
    <property type="entry name" value="HTH TETR-TYPE DOMAIN-CONTAINING PROTEIN"/>
    <property type="match status" value="1"/>
</dbReference>
<accession>A0A9X2FKN1</accession>
<evidence type="ECO:0000313" key="4">
    <source>
        <dbReference type="EMBL" id="MCP0886098.1"/>
    </source>
</evidence>
<feature type="domain" description="HTH tetR-type" evidence="3">
    <location>
        <begin position="6"/>
        <end position="66"/>
    </location>
</feature>
<dbReference type="Gene3D" id="1.10.357.10">
    <property type="entry name" value="Tetracycline Repressor, domain 2"/>
    <property type="match status" value="1"/>
</dbReference>
<dbReference type="EMBL" id="JAIULA010000002">
    <property type="protein sequence ID" value="MCP0886098.1"/>
    <property type="molecule type" value="Genomic_DNA"/>
</dbReference>
<reference evidence="4 5" key="1">
    <citation type="journal article" date="2023" name="Int. J. Syst. Evol. Microbiol.">
        <title>Ligilactobacillus ubinensis sp. nov., a novel species isolated from the wild ferment of a durian fruit (Durio zibethinus).</title>
        <authorList>
            <person name="Heng Y.C."/>
            <person name="Menon N."/>
            <person name="Chen B."/>
            <person name="Loo B.Z.L."/>
            <person name="Wong G.W.J."/>
            <person name="Lim A.C.H."/>
            <person name="Silvaraju S."/>
            <person name="Kittelmann S."/>
        </authorList>
    </citation>
    <scope>NUCLEOTIDE SEQUENCE [LARGE SCALE GENOMIC DNA]</scope>
    <source>
        <strain evidence="4 5">WILCCON 0076</strain>
    </source>
</reference>
<dbReference type="PANTHER" id="PTHR43479">
    <property type="entry name" value="ACREF/ENVCD OPERON REPRESSOR-RELATED"/>
    <property type="match status" value="1"/>
</dbReference>
<dbReference type="GO" id="GO:0003677">
    <property type="term" value="F:DNA binding"/>
    <property type="evidence" value="ECO:0007669"/>
    <property type="project" value="UniProtKB-UniRule"/>
</dbReference>
<dbReference type="Proteomes" id="UP001139006">
    <property type="component" value="Unassembled WGS sequence"/>
</dbReference>
<organism evidence="4 5">
    <name type="scientific">Ligilactobacillus ubinensis</name>
    <dbReference type="NCBI Taxonomy" id="2876789"/>
    <lineage>
        <taxon>Bacteria</taxon>
        <taxon>Bacillati</taxon>
        <taxon>Bacillota</taxon>
        <taxon>Bacilli</taxon>
        <taxon>Lactobacillales</taxon>
        <taxon>Lactobacillaceae</taxon>
        <taxon>Ligilactobacillus</taxon>
    </lineage>
</organism>